<dbReference type="CDD" id="cd07043">
    <property type="entry name" value="STAS_anti-anti-sigma_factors"/>
    <property type="match status" value="1"/>
</dbReference>
<evidence type="ECO:0000259" key="4">
    <source>
        <dbReference type="PROSITE" id="PS50801"/>
    </source>
</evidence>
<dbReference type="InterPro" id="IPR027417">
    <property type="entry name" value="P-loop_NTPase"/>
</dbReference>
<evidence type="ECO:0000313" key="6">
    <source>
        <dbReference type="Proteomes" id="UP001057498"/>
    </source>
</evidence>
<comment type="similarity">
    <text evidence="1">Belongs to the GSP E family.</text>
</comment>
<dbReference type="RefSeq" id="WP_251972793.1">
    <property type="nucleotide sequence ID" value="NZ_AP025730.1"/>
</dbReference>
<keyword evidence="3" id="KW-0067">ATP-binding</keyword>
<dbReference type="Gene3D" id="3.30.750.24">
    <property type="entry name" value="STAS domain"/>
    <property type="match status" value="1"/>
</dbReference>
<accession>A0ABN6PLL7</accession>
<dbReference type="PROSITE" id="PS00662">
    <property type="entry name" value="T2SP_E"/>
    <property type="match status" value="1"/>
</dbReference>
<evidence type="ECO:0000256" key="1">
    <source>
        <dbReference type="ARBA" id="ARBA00006611"/>
    </source>
</evidence>
<dbReference type="Proteomes" id="UP001057498">
    <property type="component" value="Chromosome"/>
</dbReference>
<dbReference type="InterPro" id="IPR001482">
    <property type="entry name" value="T2SS/T4SS_dom"/>
</dbReference>
<dbReference type="Gene3D" id="3.30.300.160">
    <property type="entry name" value="Type II secretion system, protein E, N-terminal domain"/>
    <property type="match status" value="1"/>
</dbReference>
<dbReference type="Pfam" id="PF00437">
    <property type="entry name" value="T2SSE"/>
    <property type="match status" value="1"/>
</dbReference>
<dbReference type="PANTHER" id="PTHR30258:SF2">
    <property type="entry name" value="COMG OPERON PROTEIN 1"/>
    <property type="match status" value="1"/>
</dbReference>
<dbReference type="InterPro" id="IPR058548">
    <property type="entry name" value="MlaB-like_STAS"/>
</dbReference>
<dbReference type="Gene3D" id="3.40.50.300">
    <property type="entry name" value="P-loop containing nucleotide triphosphate hydrolases"/>
    <property type="match status" value="1"/>
</dbReference>
<evidence type="ECO:0000256" key="3">
    <source>
        <dbReference type="ARBA" id="ARBA00022840"/>
    </source>
</evidence>
<dbReference type="CDD" id="cd01129">
    <property type="entry name" value="PulE-GspE-like"/>
    <property type="match status" value="1"/>
</dbReference>
<proteinExistence type="inferred from homology"/>
<dbReference type="PANTHER" id="PTHR30258">
    <property type="entry name" value="TYPE II SECRETION SYSTEM PROTEIN GSPE-RELATED"/>
    <property type="match status" value="1"/>
</dbReference>
<dbReference type="InterPro" id="IPR003593">
    <property type="entry name" value="AAA+_ATPase"/>
</dbReference>
<dbReference type="InterPro" id="IPR002645">
    <property type="entry name" value="STAS_dom"/>
</dbReference>
<dbReference type="InterPro" id="IPR037257">
    <property type="entry name" value="T2SS_E_N_sf"/>
</dbReference>
<dbReference type="EMBL" id="AP025730">
    <property type="protein sequence ID" value="BDI04690.1"/>
    <property type="molecule type" value="Genomic_DNA"/>
</dbReference>
<sequence length="679" mass="73278">MDEVVTRSRVGALTYLSPGGALVEEAALAALQGAIAASTAAGQLQLVLDLGRVTVVNGRALELLLDASARLATHGGRLQIINPTELVRDILLITGLDQQLAVARLDFGGSEPVHAGGARRHRRLGEILMRQAGVSADELEDAERAQLETGQRVGQILVGRGRITEVVLQQALAEQLGVPYLPLRPGLFDAAALALLPRETARRLKVMPLFKVGGTLTLATADAQAVPAFDEVRRLTKCTVRVLLTRAGDIDKYLSEAYTGGDYGADLLDDRDADLELVDSGIPDDYTTIDEMAGASPVINLVNSLIQRAIRDKASDIHIEVQRGRSRVRFRIDGVLYEVMTPRAELHPAIVSRLKVMASLDIAERRLPQDGRIQVSTQGRTVDLRFSSLPGIHGEKVVLRVLDKNQSILDVAKLGMAEANLATFKGLLGRSNGLILVTGPTGSGKTTTLYAAVNYLKSMETNIVTIEDPVEYQLDIINQNQVNEAIGLGFARMLKHVLRQDPDVVMVGEIRDRQTAEIAVQAALTGHLVLSTLHTNDAVGALSRLTDMGVEPYLLASALAGVVAQRLVRHVCPSCKTRFLAPPELVARHGWPKEPPVRLVKGRGCASCYDSGYKGRLGIHELLVADERLQGLIARGASREELLAQARHAGLRTLHDDGVQRALEGRTTLEEVGRAVHAS</sequence>
<evidence type="ECO:0000313" key="5">
    <source>
        <dbReference type="EMBL" id="BDI04690.1"/>
    </source>
</evidence>
<gene>
    <name evidence="5" type="primary">pilB_2</name>
    <name evidence="5" type="ORF">CATMQ487_16600</name>
</gene>
<dbReference type="SUPFAM" id="SSF160246">
    <property type="entry name" value="EspE N-terminal domain-like"/>
    <property type="match status" value="1"/>
</dbReference>
<dbReference type="SUPFAM" id="SSF52091">
    <property type="entry name" value="SpoIIaa-like"/>
    <property type="match status" value="1"/>
</dbReference>
<dbReference type="SMART" id="SM00382">
    <property type="entry name" value="AAA"/>
    <property type="match status" value="1"/>
</dbReference>
<organism evidence="5 6">
    <name type="scientific">Sphaerotilus microaerophilus</name>
    <dbReference type="NCBI Taxonomy" id="2914710"/>
    <lineage>
        <taxon>Bacteria</taxon>
        <taxon>Pseudomonadati</taxon>
        <taxon>Pseudomonadota</taxon>
        <taxon>Betaproteobacteria</taxon>
        <taxon>Burkholderiales</taxon>
        <taxon>Sphaerotilaceae</taxon>
        <taxon>Sphaerotilus</taxon>
    </lineage>
</organism>
<dbReference type="Gene3D" id="3.30.450.90">
    <property type="match status" value="1"/>
</dbReference>
<dbReference type="Pfam" id="PF05157">
    <property type="entry name" value="MshEN"/>
    <property type="match status" value="1"/>
</dbReference>
<dbReference type="InterPro" id="IPR036513">
    <property type="entry name" value="STAS_dom_sf"/>
</dbReference>
<dbReference type="PROSITE" id="PS50801">
    <property type="entry name" value="STAS"/>
    <property type="match status" value="1"/>
</dbReference>
<reference evidence="5" key="1">
    <citation type="submission" date="2022-04" db="EMBL/GenBank/DDBJ databases">
        <title>Whole genome sequence of Sphaerotilus sp. FB-5.</title>
        <authorList>
            <person name="Takeda M."/>
            <person name="Narihara S."/>
            <person name="Akimoto M."/>
            <person name="Akimoto R."/>
            <person name="Nishiyashiki S."/>
            <person name="Murakami T."/>
        </authorList>
    </citation>
    <scope>NUCLEOTIDE SEQUENCE</scope>
    <source>
        <strain evidence="5">FB-5</strain>
    </source>
</reference>
<keyword evidence="2" id="KW-0547">Nucleotide-binding</keyword>
<keyword evidence="6" id="KW-1185">Reference proteome</keyword>
<evidence type="ECO:0000256" key="2">
    <source>
        <dbReference type="ARBA" id="ARBA00022741"/>
    </source>
</evidence>
<name>A0ABN6PLL7_9BURK</name>
<dbReference type="Pfam" id="PF13466">
    <property type="entry name" value="STAS_2"/>
    <property type="match status" value="1"/>
</dbReference>
<dbReference type="SUPFAM" id="SSF52540">
    <property type="entry name" value="P-loop containing nucleoside triphosphate hydrolases"/>
    <property type="match status" value="1"/>
</dbReference>
<protein>
    <submittedName>
        <fullName evidence="5">Type IV-A pilus assembly ATPase PilB</fullName>
    </submittedName>
</protein>
<dbReference type="InterPro" id="IPR007831">
    <property type="entry name" value="T2SS_GspE_N"/>
</dbReference>
<feature type="domain" description="STAS" evidence="4">
    <location>
        <begin position="1"/>
        <end position="100"/>
    </location>
</feature>